<dbReference type="EMBL" id="VHII01000001">
    <property type="protein sequence ID" value="KAF1394568.1"/>
    <property type="molecule type" value="Genomic_DNA"/>
</dbReference>
<dbReference type="InterPro" id="IPR001916">
    <property type="entry name" value="Glyco_hydro_22"/>
</dbReference>
<dbReference type="SUPFAM" id="SSF53955">
    <property type="entry name" value="Lysozyme-like"/>
    <property type="match status" value="1"/>
</dbReference>
<dbReference type="SMART" id="SM00263">
    <property type="entry name" value="LYZ1"/>
    <property type="match status" value="1"/>
</dbReference>
<dbReference type="Pfam" id="PF00062">
    <property type="entry name" value="Lys"/>
    <property type="match status" value="1"/>
</dbReference>
<dbReference type="InterPro" id="IPR023346">
    <property type="entry name" value="Lysozyme-like_dom_sf"/>
</dbReference>
<keyword evidence="3" id="KW-1185">Reference proteome</keyword>
<feature type="compositionally biased region" description="Acidic residues" evidence="1">
    <location>
        <begin position="191"/>
        <end position="203"/>
    </location>
</feature>
<accession>A0A6A5FLF6</accession>
<evidence type="ECO:0000256" key="1">
    <source>
        <dbReference type="SAM" id="MobiDB-lite"/>
    </source>
</evidence>
<dbReference type="Proteomes" id="UP000465112">
    <property type="component" value="Chromosome 1"/>
</dbReference>
<sequence length="292" mass="32649">MVSCWVILYLEQRLNQTVDMKFGLLVVLAVAVLVPSLSEGRIVSRCELREKLGHAITLPPRLKKFKQQYLAIVICEVNSRSHLNTGLVKVFGKRRTTTTATPTTPVTTQPNTTQTTTTQSTTRKPTTTQPTTTAPTTTQPIPTGATKATLGTNGTRACIHRRKREAISEESDSAEMDSGLEELLNWRNETADEDESEEDEAEEAGERKKRSSEETKQSSLGLYGIFQLSDETFCNSGYRSSKNKCNTSCNAFIDDKITDDINCFVKTDQWRYSLSSASSECKYNTKHFFDKC</sequence>
<dbReference type="PROSITE" id="PS51348">
    <property type="entry name" value="GLYCOSYL_HYDROL_F22_2"/>
    <property type="match status" value="1"/>
</dbReference>
<reference evidence="2 3" key="1">
    <citation type="submission" date="2019-06" db="EMBL/GenBank/DDBJ databases">
        <title>A chromosome-scale genome assembly of the European perch, Perca fluviatilis.</title>
        <authorList>
            <person name="Roques C."/>
            <person name="Zahm M."/>
            <person name="Cabau C."/>
            <person name="Klopp C."/>
            <person name="Bouchez O."/>
            <person name="Donnadieu C."/>
            <person name="Kuhl H."/>
            <person name="Gislard M."/>
            <person name="Guendouz S."/>
            <person name="Journot L."/>
            <person name="Haffray P."/>
            <person name="Bestin A."/>
            <person name="Morvezen R."/>
            <person name="Feron R."/>
            <person name="Wen M."/>
            <person name="Jouanno E."/>
            <person name="Herpin A."/>
            <person name="Schartl M."/>
            <person name="Postlethwait J."/>
            <person name="Schaerlinger B."/>
            <person name="Chardard D."/>
            <person name="Lecocq T."/>
            <person name="Poncet C."/>
            <person name="Jaffrelo L."/>
            <person name="Lampietro C."/>
            <person name="Guiguen Y."/>
        </authorList>
    </citation>
    <scope>NUCLEOTIDE SEQUENCE [LARGE SCALE GENOMIC DNA]</scope>
    <source>
        <tissue evidence="2">Blood</tissue>
    </source>
</reference>
<protein>
    <submittedName>
        <fullName evidence="2">Uncharacterized protein</fullName>
    </submittedName>
</protein>
<comment type="caution">
    <text evidence="2">The sequence shown here is derived from an EMBL/GenBank/DDBJ whole genome shotgun (WGS) entry which is preliminary data.</text>
</comment>
<dbReference type="GO" id="GO:0003796">
    <property type="term" value="F:lysozyme activity"/>
    <property type="evidence" value="ECO:0007669"/>
    <property type="project" value="TreeGrafter"/>
</dbReference>
<organism evidence="2 3">
    <name type="scientific">Perca fluviatilis</name>
    <name type="common">European perch</name>
    <dbReference type="NCBI Taxonomy" id="8168"/>
    <lineage>
        <taxon>Eukaryota</taxon>
        <taxon>Metazoa</taxon>
        <taxon>Chordata</taxon>
        <taxon>Craniata</taxon>
        <taxon>Vertebrata</taxon>
        <taxon>Euteleostomi</taxon>
        <taxon>Actinopterygii</taxon>
        <taxon>Neopterygii</taxon>
        <taxon>Teleostei</taxon>
        <taxon>Neoteleostei</taxon>
        <taxon>Acanthomorphata</taxon>
        <taxon>Eupercaria</taxon>
        <taxon>Perciformes</taxon>
        <taxon>Percoidei</taxon>
        <taxon>Percidae</taxon>
        <taxon>Percinae</taxon>
        <taxon>Perca</taxon>
    </lineage>
</organism>
<dbReference type="PANTHER" id="PTHR11407:SF69">
    <property type="entry name" value="LYSOZYME C, MILK ISOZYME"/>
    <property type="match status" value="1"/>
</dbReference>
<dbReference type="PANTHER" id="PTHR11407">
    <property type="entry name" value="LYSOZYME C"/>
    <property type="match status" value="1"/>
</dbReference>
<feature type="region of interest" description="Disordered" evidence="1">
    <location>
        <begin position="96"/>
        <end position="216"/>
    </location>
</feature>
<feature type="compositionally biased region" description="Low complexity" evidence="1">
    <location>
        <begin position="97"/>
        <end position="146"/>
    </location>
</feature>
<evidence type="ECO:0000313" key="2">
    <source>
        <dbReference type="EMBL" id="KAF1394568.1"/>
    </source>
</evidence>
<dbReference type="AlphaFoldDB" id="A0A6A5FLF6"/>
<evidence type="ECO:0000313" key="3">
    <source>
        <dbReference type="Proteomes" id="UP000465112"/>
    </source>
</evidence>
<gene>
    <name evidence="2" type="ORF">PFLUV_G00002390</name>
</gene>
<name>A0A6A5FLF6_PERFL</name>
<feature type="compositionally biased region" description="Acidic residues" evidence="1">
    <location>
        <begin position="168"/>
        <end position="180"/>
    </location>
</feature>
<dbReference type="Gene3D" id="1.10.530.10">
    <property type="match status" value="1"/>
</dbReference>
<proteinExistence type="predicted"/>